<dbReference type="PROSITE" id="PS51545">
    <property type="entry name" value="PIK_HELICAL"/>
    <property type="match status" value="1"/>
</dbReference>
<dbReference type="InterPro" id="IPR049160">
    <property type="entry name" value="PI4KB-PIK1_PIK"/>
</dbReference>
<gene>
    <name evidence="2" type="ORF">SCF082_LOCUS49201</name>
</gene>
<evidence type="ECO:0000313" key="3">
    <source>
        <dbReference type="Proteomes" id="UP001642464"/>
    </source>
</evidence>
<dbReference type="Proteomes" id="UP001642464">
    <property type="component" value="Unassembled WGS sequence"/>
</dbReference>
<reference evidence="2 3" key="1">
    <citation type="submission" date="2024-02" db="EMBL/GenBank/DDBJ databases">
        <authorList>
            <person name="Chen Y."/>
            <person name="Shah S."/>
            <person name="Dougan E. K."/>
            <person name="Thang M."/>
            <person name="Chan C."/>
        </authorList>
    </citation>
    <scope>NUCLEOTIDE SEQUENCE [LARGE SCALE GENOMIC DNA]</scope>
</reference>
<dbReference type="Pfam" id="PF21245">
    <property type="entry name" value="PI4KB-PIK1_PIK"/>
    <property type="match status" value="1"/>
</dbReference>
<dbReference type="InterPro" id="IPR042236">
    <property type="entry name" value="PI3K_accessory_sf"/>
</dbReference>
<sequence length="134" mass="15252">MSGGSLLRLFRSEYFDAHLHMHYLLRMEQSGVQDYLVNELYKMTDDDVDYYLPQLSQVALLRYNKSSLHRFLLDKAGGAHSLVRIRSLCGLANPKSCTCNDVRESHECRVCSVPISFHQEGFSSSSLHLCAQHG</sequence>
<organism evidence="2 3">
    <name type="scientific">Durusdinium trenchii</name>
    <dbReference type="NCBI Taxonomy" id="1381693"/>
    <lineage>
        <taxon>Eukaryota</taxon>
        <taxon>Sar</taxon>
        <taxon>Alveolata</taxon>
        <taxon>Dinophyceae</taxon>
        <taxon>Suessiales</taxon>
        <taxon>Symbiodiniaceae</taxon>
        <taxon>Durusdinium</taxon>
    </lineage>
</organism>
<dbReference type="InterPro" id="IPR001263">
    <property type="entry name" value="PI3K_accessory_dom"/>
</dbReference>
<evidence type="ECO:0000259" key="1">
    <source>
        <dbReference type="PROSITE" id="PS51545"/>
    </source>
</evidence>
<evidence type="ECO:0000313" key="2">
    <source>
        <dbReference type="EMBL" id="CAK9105567.1"/>
    </source>
</evidence>
<protein>
    <submittedName>
        <fullName evidence="2">Phosphatidylinositol 4-kinase beta (PI4K-beta) (PI4Kbeta) (PtdIns 4-kinase beta)</fullName>
    </submittedName>
</protein>
<keyword evidence="3" id="KW-1185">Reference proteome</keyword>
<accession>A0ABP0RZP2</accession>
<dbReference type="InterPro" id="IPR016024">
    <property type="entry name" value="ARM-type_fold"/>
</dbReference>
<dbReference type="EMBL" id="CAXAMM010042573">
    <property type="protein sequence ID" value="CAK9105567.1"/>
    <property type="molecule type" value="Genomic_DNA"/>
</dbReference>
<comment type="caution">
    <text evidence="2">The sequence shown here is derived from an EMBL/GenBank/DDBJ whole genome shotgun (WGS) entry which is preliminary data.</text>
</comment>
<dbReference type="SUPFAM" id="SSF48371">
    <property type="entry name" value="ARM repeat"/>
    <property type="match status" value="1"/>
</dbReference>
<feature type="domain" description="PIK helical" evidence="1">
    <location>
        <begin position="1"/>
        <end position="116"/>
    </location>
</feature>
<dbReference type="Gene3D" id="1.25.40.70">
    <property type="entry name" value="Phosphatidylinositol 3-kinase, accessory domain (PIK)"/>
    <property type="match status" value="1"/>
</dbReference>
<proteinExistence type="predicted"/>
<name>A0ABP0RZP2_9DINO</name>